<comment type="subunit">
    <text evidence="8">F-type ATPases have 2 components, CF(1) - the catalytic core - and CF(0) - the membrane proton channel. CF(1) has five subunits: alpha(3), beta(3), gamma(1), delta(1), epsilon(1). CF(0) has three main subunits: a, b and c.</text>
</comment>
<feature type="domain" description="ATP synthase F1 complex delta/epsilon subunit N-terminal" evidence="9">
    <location>
        <begin position="5"/>
        <end position="86"/>
    </location>
</feature>
<dbReference type="RefSeq" id="WP_102607096.1">
    <property type="nucleotide sequence ID" value="NZ_PNYC01000006.1"/>
</dbReference>
<dbReference type="InterPro" id="IPR036771">
    <property type="entry name" value="ATPsynth_dsu/esu_N"/>
</dbReference>
<dbReference type="AlphaFoldDB" id="A0A2N7X5L6"/>
<organism evidence="10 11">
    <name type="scientific">Trinickia symbiotica</name>
    <dbReference type="NCBI Taxonomy" id="863227"/>
    <lineage>
        <taxon>Bacteria</taxon>
        <taxon>Pseudomonadati</taxon>
        <taxon>Pseudomonadota</taxon>
        <taxon>Betaproteobacteria</taxon>
        <taxon>Burkholderiales</taxon>
        <taxon>Burkholderiaceae</taxon>
        <taxon>Trinickia</taxon>
    </lineage>
</organism>
<keyword evidence="8" id="KW-0375">Hydrogen ion transport</keyword>
<dbReference type="EMBL" id="PNYC01000006">
    <property type="protein sequence ID" value="PMS36861.1"/>
    <property type="molecule type" value="Genomic_DNA"/>
</dbReference>
<comment type="caution">
    <text evidence="10">The sequence shown here is derived from an EMBL/GenBank/DDBJ whole genome shotgun (WGS) entry which is preliminary data.</text>
</comment>
<proteinExistence type="inferred from homology"/>
<comment type="similarity">
    <text evidence="3 8">Belongs to the ATPase epsilon chain family.</text>
</comment>
<keyword evidence="10" id="KW-0378">Hydrolase</keyword>
<evidence type="ECO:0000256" key="6">
    <source>
        <dbReference type="ARBA" id="ARBA00023136"/>
    </source>
</evidence>
<dbReference type="HAMAP" id="MF_00530">
    <property type="entry name" value="ATP_synth_epsil_bac"/>
    <property type="match status" value="1"/>
</dbReference>
<dbReference type="InterPro" id="IPR024037">
    <property type="entry name" value="Alt_ATP_synth_F1_esu"/>
</dbReference>
<keyword evidence="11" id="KW-1185">Reference proteome</keyword>
<accession>A0A2N7X5L6</accession>
<dbReference type="GO" id="GO:0005524">
    <property type="term" value="F:ATP binding"/>
    <property type="evidence" value="ECO:0007669"/>
    <property type="project" value="UniProtKB-UniRule"/>
</dbReference>
<keyword evidence="8" id="KW-1003">Cell membrane</keyword>
<evidence type="ECO:0000256" key="5">
    <source>
        <dbReference type="ARBA" id="ARBA00023065"/>
    </source>
</evidence>
<name>A0A2N7X5L6_9BURK</name>
<sequence>MRSDLHLTLTTPSCVVVKDLDIVSLRAEDDSGSFGIRPGHADFVTLLGACVVRWRTSDGSIHFCAVDGGVLRVSRGSHITIACRQAIEGESLERLEADVRRARAAQADAERRARVEQTRLHAHAIRQLMRYLRPVKAGQSQGPQERSELPP</sequence>
<dbReference type="CDD" id="cd12152">
    <property type="entry name" value="F1-ATPase_delta"/>
    <property type="match status" value="1"/>
</dbReference>
<dbReference type="GO" id="GO:0012505">
    <property type="term" value="C:endomembrane system"/>
    <property type="evidence" value="ECO:0007669"/>
    <property type="project" value="UniProtKB-SubCell"/>
</dbReference>
<dbReference type="InterPro" id="IPR020546">
    <property type="entry name" value="ATP_synth_F1_dsu/esu_N"/>
</dbReference>
<keyword evidence="8" id="KW-0066">ATP synthesis</keyword>
<dbReference type="NCBIfam" id="TIGR03166">
    <property type="entry name" value="alt_F1F0_F1_eps"/>
    <property type="match status" value="1"/>
</dbReference>
<evidence type="ECO:0000256" key="2">
    <source>
        <dbReference type="ARBA" id="ARBA00004184"/>
    </source>
</evidence>
<dbReference type="Proteomes" id="UP000235777">
    <property type="component" value="Unassembled WGS sequence"/>
</dbReference>
<evidence type="ECO:0000313" key="11">
    <source>
        <dbReference type="Proteomes" id="UP000235777"/>
    </source>
</evidence>
<keyword evidence="7 8" id="KW-0139">CF(1)</keyword>
<evidence type="ECO:0000256" key="4">
    <source>
        <dbReference type="ARBA" id="ARBA00022448"/>
    </source>
</evidence>
<keyword evidence="4 8" id="KW-0813">Transport</keyword>
<dbReference type="NCBIfam" id="NF009981">
    <property type="entry name" value="PRK13447.1"/>
    <property type="match status" value="1"/>
</dbReference>
<dbReference type="Gene3D" id="2.60.15.10">
    <property type="entry name" value="F0F1 ATP synthase delta/epsilon subunit, N-terminal"/>
    <property type="match status" value="1"/>
</dbReference>
<dbReference type="GO" id="GO:0045259">
    <property type="term" value="C:proton-transporting ATP synthase complex"/>
    <property type="evidence" value="ECO:0007669"/>
    <property type="project" value="UniProtKB-KW"/>
</dbReference>
<reference evidence="10 11" key="1">
    <citation type="submission" date="2018-01" db="EMBL/GenBank/DDBJ databases">
        <title>Whole genome analyses suggest that Burkholderia sensu lato contains two further novel genera in the rhizoxinica-symbiotica group Mycetohabitans gen. nov., and Trinickia gen. nov.: implications for the evolution of diazotrophy and nodulation in the Burkholderiaceae.</title>
        <authorList>
            <person name="Estrada-de los Santos P."/>
            <person name="Palmer M."/>
            <person name="Chavez-Ramirez B."/>
            <person name="Beukes C."/>
            <person name="Steenkamp E.T."/>
            <person name="Hirsch A.M."/>
            <person name="Manyaka P."/>
            <person name="Maluk M."/>
            <person name="Lafos M."/>
            <person name="Crook M."/>
            <person name="Gross E."/>
            <person name="Simon M.F."/>
            <person name="Bueno dos Reis Junior F."/>
            <person name="Poole P.S."/>
            <person name="Venter S.N."/>
            <person name="James E.K."/>
        </authorList>
    </citation>
    <scope>NUCLEOTIDE SEQUENCE [LARGE SCALE GENOMIC DNA]</scope>
    <source>
        <strain evidence="10 11">JPY 581</strain>
    </source>
</reference>
<evidence type="ECO:0000256" key="3">
    <source>
        <dbReference type="ARBA" id="ARBA00005712"/>
    </source>
</evidence>
<dbReference type="GO" id="GO:0046933">
    <property type="term" value="F:proton-transporting ATP synthase activity, rotational mechanism"/>
    <property type="evidence" value="ECO:0007669"/>
    <property type="project" value="UniProtKB-UniRule"/>
</dbReference>
<keyword evidence="6 8" id="KW-0472">Membrane</keyword>
<evidence type="ECO:0000313" key="10">
    <source>
        <dbReference type="EMBL" id="PMS36861.1"/>
    </source>
</evidence>
<dbReference type="GO" id="GO:0016787">
    <property type="term" value="F:hydrolase activity"/>
    <property type="evidence" value="ECO:0007669"/>
    <property type="project" value="UniProtKB-KW"/>
</dbReference>
<dbReference type="GO" id="GO:0005886">
    <property type="term" value="C:plasma membrane"/>
    <property type="evidence" value="ECO:0007669"/>
    <property type="project" value="UniProtKB-SubCell"/>
</dbReference>
<keyword evidence="5 8" id="KW-0406">Ion transport</keyword>
<evidence type="ECO:0000256" key="8">
    <source>
        <dbReference type="HAMAP-Rule" id="MF_00530"/>
    </source>
</evidence>
<evidence type="ECO:0000259" key="9">
    <source>
        <dbReference type="Pfam" id="PF02823"/>
    </source>
</evidence>
<dbReference type="SUPFAM" id="SSF51344">
    <property type="entry name" value="Epsilon subunit of F1F0-ATP synthase N-terminal domain"/>
    <property type="match status" value="1"/>
</dbReference>
<dbReference type="Pfam" id="PF02823">
    <property type="entry name" value="ATP-synt_DE_N"/>
    <property type="match status" value="1"/>
</dbReference>
<evidence type="ECO:0000256" key="1">
    <source>
        <dbReference type="ARBA" id="ARBA00003543"/>
    </source>
</evidence>
<evidence type="ECO:0000256" key="7">
    <source>
        <dbReference type="ARBA" id="ARBA00023196"/>
    </source>
</evidence>
<protein>
    <recommendedName>
        <fullName evidence="8">ATP synthase epsilon chain</fullName>
    </recommendedName>
    <alternativeName>
        <fullName evidence="8">ATP synthase F1 sector epsilon subunit</fullName>
    </alternativeName>
    <alternativeName>
        <fullName evidence="8">F-ATPase epsilon subunit</fullName>
    </alternativeName>
</protein>
<comment type="function">
    <text evidence="1 8">Produces ATP from ADP in the presence of a proton gradient across the membrane.</text>
</comment>
<gene>
    <name evidence="8" type="primary">atpC</name>
    <name evidence="10" type="ORF">C0Z20_11265</name>
</gene>
<dbReference type="InterPro" id="IPR001469">
    <property type="entry name" value="ATP_synth_F1_dsu/esu"/>
</dbReference>
<comment type="subcellular location">
    <subcellularLocation>
        <location evidence="8">Cell membrane</location>
        <topology evidence="8">Peripheral membrane protein</topology>
    </subcellularLocation>
    <subcellularLocation>
        <location evidence="2">Endomembrane system</location>
        <topology evidence="2">Peripheral membrane protein</topology>
    </subcellularLocation>
</comment>